<name>A0A6C0E0F2_9ZZZZ</name>
<proteinExistence type="predicted"/>
<accession>A0A6C0E0F2</accession>
<sequence>MPGMNLKYLWDDPEVKMKASACIQNNILVLKVVPDEGDEDYVLNVELKQGWLWEEMFALSEWQAFKKSV</sequence>
<reference evidence="1" key="1">
    <citation type="journal article" date="2020" name="Nature">
        <title>Giant virus diversity and host interactions through global metagenomics.</title>
        <authorList>
            <person name="Schulz F."/>
            <person name="Roux S."/>
            <person name="Paez-Espino D."/>
            <person name="Jungbluth S."/>
            <person name="Walsh D.A."/>
            <person name="Denef V.J."/>
            <person name="McMahon K.D."/>
            <person name="Konstantinidis K.T."/>
            <person name="Eloe-Fadrosh E.A."/>
            <person name="Kyrpides N.C."/>
            <person name="Woyke T."/>
        </authorList>
    </citation>
    <scope>NUCLEOTIDE SEQUENCE</scope>
    <source>
        <strain evidence="1">GVMAG-M-3300023179-103</strain>
    </source>
</reference>
<organism evidence="1">
    <name type="scientific">viral metagenome</name>
    <dbReference type="NCBI Taxonomy" id="1070528"/>
    <lineage>
        <taxon>unclassified sequences</taxon>
        <taxon>metagenomes</taxon>
        <taxon>organismal metagenomes</taxon>
    </lineage>
</organism>
<dbReference type="AlphaFoldDB" id="A0A6C0E0F2"/>
<dbReference type="EMBL" id="MN739700">
    <property type="protein sequence ID" value="QHT22033.1"/>
    <property type="molecule type" value="Genomic_DNA"/>
</dbReference>
<protein>
    <submittedName>
        <fullName evidence="1">Uncharacterized protein</fullName>
    </submittedName>
</protein>
<evidence type="ECO:0000313" key="1">
    <source>
        <dbReference type="EMBL" id="QHT22033.1"/>
    </source>
</evidence>